<dbReference type="AlphaFoldDB" id="A0A9P8TBE3"/>
<dbReference type="Proteomes" id="UP000769528">
    <property type="component" value="Unassembled WGS sequence"/>
</dbReference>
<dbReference type="EMBL" id="JAEUBF010001103">
    <property type="protein sequence ID" value="KAH3672916.1"/>
    <property type="molecule type" value="Genomic_DNA"/>
</dbReference>
<keyword evidence="3 4" id="KW-0539">Nucleus</keyword>
<keyword evidence="4" id="KW-0227">DNA damage</keyword>
<accession>A0A9P8TBE3</accession>
<reference evidence="7" key="2">
    <citation type="submission" date="2021-01" db="EMBL/GenBank/DDBJ databases">
        <authorList>
            <person name="Schikora-Tamarit M.A."/>
        </authorList>
    </citation>
    <scope>NUCLEOTIDE SEQUENCE</scope>
    <source>
        <strain evidence="7">CBS6341</strain>
    </source>
</reference>
<comment type="caution">
    <text evidence="7">The sequence shown here is derived from an EMBL/GenBank/DDBJ whole genome shotgun (WGS) entry which is preliminary data.</text>
</comment>
<keyword evidence="4" id="KW-0234">DNA repair</keyword>
<comment type="similarity">
    <text evidence="4">Belongs to the MET18/MMS19 family.</text>
</comment>
<feature type="domain" description="MMS19 C-terminal" evidence="5">
    <location>
        <begin position="539"/>
        <end position="867"/>
    </location>
</feature>
<evidence type="ECO:0000256" key="3">
    <source>
        <dbReference type="ARBA" id="ARBA00023242"/>
    </source>
</evidence>
<gene>
    <name evidence="7" type="ORF">WICMUC_004003</name>
</gene>
<evidence type="ECO:0000256" key="4">
    <source>
        <dbReference type="RuleBase" id="RU367072"/>
    </source>
</evidence>
<evidence type="ECO:0000313" key="7">
    <source>
        <dbReference type="EMBL" id="KAH3672916.1"/>
    </source>
</evidence>
<dbReference type="OrthoDB" id="342900at2759"/>
<protein>
    <recommendedName>
        <fullName evidence="4">MMS19 nucleotide excision repair protein</fullName>
    </recommendedName>
</protein>
<reference evidence="7" key="1">
    <citation type="journal article" date="2021" name="Open Biol.">
        <title>Shared evolutionary footprints suggest mitochondrial oxidative damage underlies multiple complex I losses in fungi.</title>
        <authorList>
            <person name="Schikora-Tamarit M.A."/>
            <person name="Marcet-Houben M."/>
            <person name="Nosek J."/>
            <person name="Gabaldon T."/>
        </authorList>
    </citation>
    <scope>NUCLEOTIDE SEQUENCE</scope>
    <source>
        <strain evidence="7">CBS6341</strain>
    </source>
</reference>
<keyword evidence="2" id="KW-0677">Repeat</keyword>
<dbReference type="Pfam" id="PF12460">
    <property type="entry name" value="MMS19_C"/>
    <property type="match status" value="1"/>
</dbReference>
<dbReference type="PANTHER" id="PTHR12891:SF0">
    <property type="entry name" value="MMS19 NUCLEOTIDE EXCISION REPAIR PROTEIN HOMOLOG"/>
    <property type="match status" value="1"/>
</dbReference>
<dbReference type="InterPro" id="IPR024687">
    <property type="entry name" value="MMS19_C"/>
</dbReference>
<dbReference type="SUPFAM" id="SSF48371">
    <property type="entry name" value="ARM repeat"/>
    <property type="match status" value="1"/>
</dbReference>
<evidence type="ECO:0000259" key="6">
    <source>
        <dbReference type="Pfam" id="PF14500"/>
    </source>
</evidence>
<dbReference type="InterPro" id="IPR039920">
    <property type="entry name" value="MMS19"/>
</dbReference>
<sequence length="985" mass="114657">MSDSEDSDTPDFSQVAARDPSYYITQFLSADDINSSEAPVIQLSKLILSRELSLLKLIQLLGDYITADDDELRGRSVACLSKTLNNLSLEKFNFNANDLNVLAKFLLSKLDDVKSTSYALLGISSLVTDKLSQDTVSFIIKELFEYKPESHLAATRYQSFLLLEKLYPLVTDQNQFIKLFIHIATNEKDPRNLLISFKLNSLISSKFTIVGDHTQDLFDLLYCYFPITFKPPKNDPYKITQDQLKSQLQDALISNQGFEDDLIETLLEKLSNSSNVVKLDSLNLLFKFYGKYNSFNKDEYYLKLFNCLKFEIQNLNFDDDEDLKLQPLLSEIITQLISNLSSDQLLNFKKVISNEFSKDFNFNNKLLYKNSIILSRLAKSNLSNFNYIFQLSVNKLLNEKDLNVANKRELVRIIIFFLDSYQSINDKNKEDNDDQLLQNKDKILIFLTTSLMSTSKIEVSLRNLAIQSIIKLLPILTKEEILLILQYLFETLINDHNEYIFTSSIQGINSISDYGIINEEIDKILNSLQFDSDEIEYFLKIFKNLTNEKVLEHLINKLLVKFIHSTTEELNQSYLIVKNVYIIISTNHKNFIISNELFHNLVKFLINYKEINYDLLDKVTDLIKIFVINMSLEDQRYIYQEFDKVYQGSESELFHGLEIWNETRQIYLILKTFAGLPIKLLPSKEIQFSKLISFIQSTNFEDQFIKIGYLQFTSLIVNKFVGIDLSILKLELESLIDIEIFTWITQSLIIKMDYPIAQDYISKLVDVLTKRDISSIFKILNSNLSIYETTTISSSSSSSSSSSIAKVKINNKRLLYRQKFYSIVIPQLIELYNKDQEFKYLKSLLILLNDDNGLVVPYIQQILQIFIKSKDDLLNNLQFDKFEIFCQFLLDSMSKIEDFQKYFATIFQLFQKLTNFKKISLTLKSLILQNLRQFINVIPLHELIKLKSQIIKYLEQFLDDGNRSIRKLAIDVRQVWFELGVEQSI</sequence>
<dbReference type="Pfam" id="PF14500">
    <property type="entry name" value="MMS19_N"/>
    <property type="match status" value="1"/>
</dbReference>
<feature type="domain" description="MMS19 N-terminal" evidence="6">
    <location>
        <begin position="58"/>
        <end position="313"/>
    </location>
</feature>
<keyword evidence="8" id="KW-1185">Reference proteome</keyword>
<evidence type="ECO:0000256" key="1">
    <source>
        <dbReference type="ARBA" id="ARBA00004123"/>
    </source>
</evidence>
<evidence type="ECO:0000259" key="5">
    <source>
        <dbReference type="Pfam" id="PF12460"/>
    </source>
</evidence>
<comment type="subcellular location">
    <subcellularLocation>
        <location evidence="1 4">Nucleus</location>
    </subcellularLocation>
</comment>
<proteinExistence type="inferred from homology"/>
<evidence type="ECO:0000313" key="8">
    <source>
        <dbReference type="Proteomes" id="UP000769528"/>
    </source>
</evidence>
<dbReference type="InterPro" id="IPR016024">
    <property type="entry name" value="ARM-type_fold"/>
</dbReference>
<dbReference type="GO" id="GO:0097361">
    <property type="term" value="C:cytosolic [4Fe-4S] assembly targeting complex"/>
    <property type="evidence" value="ECO:0007669"/>
    <property type="project" value="UniProtKB-UniRule"/>
</dbReference>
<dbReference type="PANTHER" id="PTHR12891">
    <property type="entry name" value="DNA REPAIR/TRANSCRIPTION PROTEIN MET18/MMS19"/>
    <property type="match status" value="1"/>
</dbReference>
<organism evidence="7 8">
    <name type="scientific">Wickerhamomyces mucosus</name>
    <dbReference type="NCBI Taxonomy" id="1378264"/>
    <lineage>
        <taxon>Eukaryota</taxon>
        <taxon>Fungi</taxon>
        <taxon>Dikarya</taxon>
        <taxon>Ascomycota</taxon>
        <taxon>Saccharomycotina</taxon>
        <taxon>Saccharomycetes</taxon>
        <taxon>Phaffomycetales</taxon>
        <taxon>Wickerhamomycetaceae</taxon>
        <taxon>Wickerhamomyces</taxon>
    </lineage>
</organism>
<dbReference type="GO" id="GO:0051604">
    <property type="term" value="P:protein maturation"/>
    <property type="evidence" value="ECO:0007669"/>
    <property type="project" value="UniProtKB-UniRule"/>
</dbReference>
<name>A0A9P8TBE3_9ASCO</name>
<dbReference type="GO" id="GO:0006281">
    <property type="term" value="P:DNA repair"/>
    <property type="evidence" value="ECO:0007669"/>
    <property type="project" value="UniProtKB-UniRule"/>
</dbReference>
<dbReference type="GO" id="GO:0016226">
    <property type="term" value="P:iron-sulfur cluster assembly"/>
    <property type="evidence" value="ECO:0007669"/>
    <property type="project" value="UniProtKB-UniRule"/>
</dbReference>
<dbReference type="GO" id="GO:0005634">
    <property type="term" value="C:nucleus"/>
    <property type="evidence" value="ECO:0007669"/>
    <property type="project" value="UniProtKB-SubCell"/>
</dbReference>
<dbReference type="InterPro" id="IPR029240">
    <property type="entry name" value="MMS19_N"/>
</dbReference>
<evidence type="ECO:0000256" key="2">
    <source>
        <dbReference type="ARBA" id="ARBA00022737"/>
    </source>
</evidence>
<comment type="function">
    <text evidence="4">Key component of the cytosolic iron-sulfur protein assembly (CIA) complex, a multiprotein complex that mediates the incorporation of iron-sulfur cluster into apoproteins specifically involved in DNA metabolism and genomic integrity. In the CIA complex, MMS19 acts as an adapter between early-acting CIA components and a subset of cellular target iron-sulfur proteins.</text>
</comment>